<dbReference type="Gene3D" id="4.10.1060.10">
    <property type="entry name" value="Zinc finger, RanBP2-type"/>
    <property type="match status" value="1"/>
</dbReference>
<evidence type="ECO:0000256" key="2">
    <source>
        <dbReference type="SAM" id="MobiDB-lite"/>
    </source>
</evidence>
<keyword evidence="4" id="KW-1185">Reference proteome</keyword>
<evidence type="ECO:0000313" key="4">
    <source>
        <dbReference type="Proteomes" id="UP000515151"/>
    </source>
</evidence>
<dbReference type="PANTHER" id="PTHR11461">
    <property type="entry name" value="SERINE PROTEASE INHIBITOR, SERPIN"/>
    <property type="match status" value="1"/>
</dbReference>
<dbReference type="InterPro" id="IPR036186">
    <property type="entry name" value="Serpin_sf"/>
</dbReference>
<accession>A0A6P8EEX0</accession>
<reference evidence="4" key="1">
    <citation type="journal article" date="2020" name="Plant Biotechnol. J.">
        <title>The pomegranate (Punica granatum L.) draft genome dissects genetic divergence between soft- and hard-seeded cultivars.</title>
        <authorList>
            <person name="Luo X."/>
            <person name="Li H."/>
            <person name="Wu Z."/>
            <person name="Yao W."/>
            <person name="Zhao P."/>
            <person name="Cao D."/>
            <person name="Yu H."/>
            <person name="Li K."/>
            <person name="Poudel K."/>
            <person name="Zhao D."/>
            <person name="Zhang F."/>
            <person name="Xia X."/>
            <person name="Chen L."/>
            <person name="Wang Q."/>
            <person name="Jing D."/>
            <person name="Cao S."/>
        </authorList>
    </citation>
    <scope>NUCLEOTIDE SEQUENCE [LARGE SCALE GENOMIC DNA]</scope>
    <source>
        <strain evidence="4">cv. Tunisia</strain>
    </source>
</reference>
<comment type="similarity">
    <text evidence="1">Belongs to the serpin family.</text>
</comment>
<dbReference type="AlphaFoldDB" id="A0A6P8EEX0"/>
<dbReference type="RefSeq" id="XP_031403951.1">
    <property type="nucleotide sequence ID" value="XM_031548091.1"/>
</dbReference>
<proteinExistence type="inferred from homology"/>
<dbReference type="PANTHER" id="PTHR11461:SF211">
    <property type="entry name" value="GH10112P-RELATED"/>
    <property type="match status" value="1"/>
</dbReference>
<name>A0A6P8EEX0_PUNGR</name>
<gene>
    <name evidence="5" type="primary">LOC116213228</name>
</gene>
<dbReference type="GO" id="GO:0004867">
    <property type="term" value="F:serine-type endopeptidase inhibitor activity"/>
    <property type="evidence" value="ECO:0007669"/>
    <property type="project" value="InterPro"/>
</dbReference>
<evidence type="ECO:0000256" key="1">
    <source>
        <dbReference type="ARBA" id="ARBA00009500"/>
    </source>
</evidence>
<feature type="compositionally biased region" description="Polar residues" evidence="2">
    <location>
        <begin position="1"/>
        <end position="11"/>
    </location>
</feature>
<protein>
    <submittedName>
        <fullName evidence="5">Serpin-ZX-like</fullName>
    </submittedName>
</protein>
<dbReference type="InterPro" id="IPR000215">
    <property type="entry name" value="Serpin_fam"/>
</dbReference>
<dbReference type="Gene3D" id="3.30.497.10">
    <property type="entry name" value="Antithrombin, subunit I, domain 2"/>
    <property type="match status" value="1"/>
</dbReference>
<dbReference type="SUPFAM" id="SSF90209">
    <property type="entry name" value="Ran binding protein zinc finger-like"/>
    <property type="match status" value="1"/>
</dbReference>
<feature type="region of interest" description="Disordered" evidence="2">
    <location>
        <begin position="1"/>
        <end position="26"/>
    </location>
</feature>
<dbReference type="Pfam" id="PF00079">
    <property type="entry name" value="Serpin"/>
    <property type="match status" value="1"/>
</dbReference>
<dbReference type="InterPro" id="IPR036443">
    <property type="entry name" value="Znf_RanBP2_sf"/>
</dbReference>
<sequence>MSQVGNRNSSAVKRARTNGGQGKDDWTCPSCGNVNFPYRKTCNRRNCTKSRPADRSRSGTNWARPHAAIHREMLGMASKRAMPRVAIDAEMQGMARNQVEIAMRLSWEAFSGTRQSAVFSPLSIQLVLGMVAAGMRESERENLLQFLGGRSTETLSRFASEVVERVFEDSSPVGGPKLSVAYGAWIERTMTLKPAFKRMVEEEYKAAAKLVDFKNKPSEVVNQVNKWVKKETNGLIDRVVSPRDITTLTMLVLANALYFKGAWVEKFD</sequence>
<dbReference type="InterPro" id="IPR042178">
    <property type="entry name" value="Serpin_sf_1"/>
</dbReference>
<dbReference type="Proteomes" id="UP000515151">
    <property type="component" value="Chromosome 7"/>
</dbReference>
<dbReference type="SUPFAM" id="SSF56574">
    <property type="entry name" value="Serpins"/>
    <property type="match status" value="1"/>
</dbReference>
<organism evidence="4 5">
    <name type="scientific">Punica granatum</name>
    <name type="common">Pomegranate</name>
    <dbReference type="NCBI Taxonomy" id="22663"/>
    <lineage>
        <taxon>Eukaryota</taxon>
        <taxon>Viridiplantae</taxon>
        <taxon>Streptophyta</taxon>
        <taxon>Embryophyta</taxon>
        <taxon>Tracheophyta</taxon>
        <taxon>Spermatophyta</taxon>
        <taxon>Magnoliopsida</taxon>
        <taxon>eudicotyledons</taxon>
        <taxon>Gunneridae</taxon>
        <taxon>Pentapetalae</taxon>
        <taxon>rosids</taxon>
        <taxon>malvids</taxon>
        <taxon>Myrtales</taxon>
        <taxon>Lythraceae</taxon>
        <taxon>Punica</taxon>
    </lineage>
</organism>
<dbReference type="GO" id="GO:0005615">
    <property type="term" value="C:extracellular space"/>
    <property type="evidence" value="ECO:0007669"/>
    <property type="project" value="InterPro"/>
</dbReference>
<evidence type="ECO:0000259" key="3">
    <source>
        <dbReference type="PROSITE" id="PS50172"/>
    </source>
</evidence>
<feature type="domain" description="BRCT" evidence="3">
    <location>
        <begin position="114"/>
        <end position="190"/>
    </location>
</feature>
<dbReference type="InterPro" id="IPR023796">
    <property type="entry name" value="Serpin_dom"/>
</dbReference>
<dbReference type="OrthoDB" id="1063785at2759"/>
<dbReference type="InterPro" id="IPR001357">
    <property type="entry name" value="BRCT_dom"/>
</dbReference>
<evidence type="ECO:0000313" key="5">
    <source>
        <dbReference type="RefSeq" id="XP_031403951.1"/>
    </source>
</evidence>
<reference evidence="5" key="2">
    <citation type="submission" date="2025-08" db="UniProtKB">
        <authorList>
            <consortium name="RefSeq"/>
        </authorList>
    </citation>
    <scope>IDENTIFICATION</scope>
    <source>
        <tissue evidence="5">Leaf</tissue>
    </source>
</reference>
<dbReference type="PROSITE" id="PS50172">
    <property type="entry name" value="BRCT"/>
    <property type="match status" value="1"/>
</dbReference>
<dbReference type="GeneID" id="116213228"/>